<dbReference type="Gene3D" id="3.90.25.10">
    <property type="entry name" value="UDP-galactose 4-epimerase, domain 1"/>
    <property type="match status" value="1"/>
</dbReference>
<proteinExistence type="inferred from homology"/>
<dbReference type="PANTHER" id="PTHR42748">
    <property type="entry name" value="NITROGEN METABOLITE REPRESSION PROTEIN NMRA FAMILY MEMBER"/>
    <property type="match status" value="1"/>
</dbReference>
<evidence type="ECO:0000259" key="3">
    <source>
        <dbReference type="Pfam" id="PF05368"/>
    </source>
</evidence>
<dbReference type="InterPro" id="IPR051164">
    <property type="entry name" value="NmrA-like_oxidored"/>
</dbReference>
<dbReference type="InterPro" id="IPR036291">
    <property type="entry name" value="NAD(P)-bd_dom_sf"/>
</dbReference>
<gene>
    <name evidence="4" type="ORF">I206_04736</name>
</gene>
<dbReference type="EMBL" id="KI894012">
    <property type="protein sequence ID" value="OCF49049.1"/>
    <property type="molecule type" value="Genomic_DNA"/>
</dbReference>
<comment type="similarity">
    <text evidence="1">Belongs to the NmrA-type oxidoreductase family.</text>
</comment>
<dbReference type="STRING" id="1296096.A0A1B9I0I7"/>
<evidence type="ECO:0000256" key="1">
    <source>
        <dbReference type="ARBA" id="ARBA00006328"/>
    </source>
</evidence>
<protein>
    <recommendedName>
        <fullName evidence="3">NmrA-like domain-containing protein</fullName>
    </recommendedName>
</protein>
<dbReference type="SUPFAM" id="SSF51735">
    <property type="entry name" value="NAD(P)-binding Rossmann-fold domains"/>
    <property type="match status" value="1"/>
</dbReference>
<dbReference type="InterPro" id="IPR008030">
    <property type="entry name" value="NmrA-like"/>
</dbReference>
<reference evidence="4" key="1">
    <citation type="submission" date="2013-07" db="EMBL/GenBank/DDBJ databases">
        <title>The Genome Sequence of Cryptococcus pinus CBS10737.</title>
        <authorList>
            <consortium name="The Broad Institute Genome Sequencing Platform"/>
            <person name="Cuomo C."/>
            <person name="Litvintseva A."/>
            <person name="Chen Y."/>
            <person name="Heitman J."/>
            <person name="Sun S."/>
            <person name="Springer D."/>
            <person name="Dromer F."/>
            <person name="Young S.K."/>
            <person name="Zeng Q."/>
            <person name="Gargeya S."/>
            <person name="Fitzgerald M."/>
            <person name="Abouelleil A."/>
            <person name="Alvarado L."/>
            <person name="Berlin A.M."/>
            <person name="Chapman S.B."/>
            <person name="Dewar J."/>
            <person name="Goldberg J."/>
            <person name="Griggs A."/>
            <person name="Gujja S."/>
            <person name="Hansen M."/>
            <person name="Howarth C."/>
            <person name="Imamovic A."/>
            <person name="Larimer J."/>
            <person name="McCowan C."/>
            <person name="Murphy C."/>
            <person name="Pearson M."/>
            <person name="Priest M."/>
            <person name="Roberts A."/>
            <person name="Saif S."/>
            <person name="Shea T."/>
            <person name="Sykes S."/>
            <person name="Wortman J."/>
            <person name="Nusbaum C."/>
            <person name="Birren B."/>
        </authorList>
    </citation>
    <scope>NUCLEOTIDE SEQUENCE [LARGE SCALE GENOMIC DNA]</scope>
    <source>
        <strain evidence="4">CBS 10737</strain>
    </source>
</reference>
<accession>A0A1B9I0I7</accession>
<name>A0A1B9I0I7_9TREE</name>
<keyword evidence="2" id="KW-0521">NADP</keyword>
<feature type="domain" description="NmrA-like" evidence="3">
    <location>
        <begin position="6"/>
        <end position="259"/>
    </location>
</feature>
<sequence length="290" mass="32975">MSTIAQNIIVFGATGQQGASFIEALSTQNTLENVKYAIYALSRNPSSNQSTKLSNLPGVKVISVNKDYMNKPELAFEATGLKIDEIYGIFNVQGYVSDKIYIHLEFLIGKAIIDASKKWNVKQFVYSSVSFGGLDDTKASGMEVKRDIENYLFESNLGYTILRPTQFMDNLLPNSAFIKHQLISIKDIGKTASQVIINSNKWLNKIIELAGDNLTIQEIENIYKEELNEPIELTYWPLATFVRWVSPLGPMAKFFDNYGFKVNINQLKKDLPEVEFEDFRTYLRRYKASQ</sequence>
<evidence type="ECO:0000256" key="2">
    <source>
        <dbReference type="ARBA" id="ARBA00022857"/>
    </source>
</evidence>
<reference evidence="4" key="2">
    <citation type="submission" date="2016-07" db="EMBL/GenBank/DDBJ databases">
        <title>Evolution of pathogenesis and genome organization in the Tremellales.</title>
        <authorList>
            <person name="Cuomo C."/>
            <person name="Litvintseva A."/>
            <person name="Heitman J."/>
            <person name="Chen Y."/>
            <person name="Sun S."/>
            <person name="Springer D."/>
            <person name="Dromer F."/>
            <person name="Young S."/>
            <person name="Zeng Q."/>
            <person name="Chapman S."/>
            <person name="Gujja S."/>
            <person name="Saif S."/>
            <person name="Birren B."/>
        </authorList>
    </citation>
    <scope>NUCLEOTIDE SEQUENCE</scope>
    <source>
        <strain evidence="4">CBS 10737</strain>
    </source>
</reference>
<dbReference type="PANTHER" id="PTHR42748:SF7">
    <property type="entry name" value="NMRA LIKE REDOX SENSOR 1-RELATED"/>
    <property type="match status" value="1"/>
</dbReference>
<dbReference type="AlphaFoldDB" id="A0A1B9I0I7"/>
<dbReference type="Pfam" id="PF05368">
    <property type="entry name" value="NmrA"/>
    <property type="match status" value="1"/>
</dbReference>
<organism evidence="4">
    <name type="scientific">Kwoniella pini CBS 10737</name>
    <dbReference type="NCBI Taxonomy" id="1296096"/>
    <lineage>
        <taxon>Eukaryota</taxon>
        <taxon>Fungi</taxon>
        <taxon>Dikarya</taxon>
        <taxon>Basidiomycota</taxon>
        <taxon>Agaricomycotina</taxon>
        <taxon>Tremellomycetes</taxon>
        <taxon>Tremellales</taxon>
        <taxon>Cryptococcaceae</taxon>
        <taxon>Kwoniella</taxon>
    </lineage>
</organism>
<dbReference type="OrthoDB" id="9997102at2759"/>
<dbReference type="GO" id="GO:0005634">
    <property type="term" value="C:nucleus"/>
    <property type="evidence" value="ECO:0007669"/>
    <property type="project" value="TreeGrafter"/>
</dbReference>
<evidence type="ECO:0000313" key="4">
    <source>
        <dbReference type="EMBL" id="OCF49049.1"/>
    </source>
</evidence>
<dbReference type="Gene3D" id="3.40.50.720">
    <property type="entry name" value="NAD(P)-binding Rossmann-like Domain"/>
    <property type="match status" value="1"/>
</dbReference>